<dbReference type="CDD" id="cd06185">
    <property type="entry name" value="PDR_like"/>
    <property type="match status" value="1"/>
</dbReference>
<comment type="caution">
    <text evidence="9">The sequence shown here is derived from an EMBL/GenBank/DDBJ whole genome shotgun (WGS) entry which is preliminary data.</text>
</comment>
<keyword evidence="4" id="KW-0560">Oxidoreductase</keyword>
<evidence type="ECO:0000259" key="7">
    <source>
        <dbReference type="PROSITE" id="PS51085"/>
    </source>
</evidence>
<keyword evidence="6" id="KW-0411">Iron-sulfur</keyword>
<dbReference type="PANTHER" id="PTHR47354">
    <property type="entry name" value="NADH OXIDOREDUCTASE HCR"/>
    <property type="match status" value="1"/>
</dbReference>
<gene>
    <name evidence="9" type="ORF">DT99_08460</name>
</gene>
<dbReference type="InterPro" id="IPR001433">
    <property type="entry name" value="OxRdtase_FAD/NAD-bd"/>
</dbReference>
<feature type="domain" description="2Fe-2S ferredoxin-type" evidence="7">
    <location>
        <begin position="237"/>
        <end position="322"/>
    </location>
</feature>
<dbReference type="CDD" id="cd00207">
    <property type="entry name" value="fer2"/>
    <property type="match status" value="1"/>
</dbReference>
<dbReference type="SUPFAM" id="SSF54292">
    <property type="entry name" value="2Fe-2S ferredoxin-like"/>
    <property type="match status" value="1"/>
</dbReference>
<evidence type="ECO:0000256" key="4">
    <source>
        <dbReference type="ARBA" id="ARBA00023002"/>
    </source>
</evidence>
<evidence type="ECO:0000313" key="9">
    <source>
        <dbReference type="EMBL" id="KEA60107.1"/>
    </source>
</evidence>
<evidence type="ECO:0000256" key="6">
    <source>
        <dbReference type="ARBA" id="ARBA00023014"/>
    </source>
</evidence>
<protein>
    <recommendedName>
        <fullName evidence="10">Oxidoreductase</fullName>
    </recommendedName>
</protein>
<keyword evidence="5" id="KW-0408">Iron</keyword>
<keyword evidence="3" id="KW-0479">Metal-binding</keyword>
<dbReference type="GO" id="GO:0046872">
    <property type="term" value="F:metal ion binding"/>
    <property type="evidence" value="ECO:0007669"/>
    <property type="project" value="UniProtKB-KW"/>
</dbReference>
<dbReference type="PANTHER" id="PTHR47354:SF1">
    <property type="entry name" value="CARNITINE MONOOXYGENASE REDUCTASE SUBUNIT"/>
    <property type="match status" value="1"/>
</dbReference>
<dbReference type="PRINTS" id="PR00409">
    <property type="entry name" value="PHDIOXRDTASE"/>
</dbReference>
<dbReference type="Pfam" id="PF00111">
    <property type="entry name" value="Fer2"/>
    <property type="match status" value="1"/>
</dbReference>
<name>A0A071MGX0_9BURK</name>
<dbReference type="InterPro" id="IPR036010">
    <property type="entry name" value="2Fe-2S_ferredoxin-like_sf"/>
</dbReference>
<sequence length="322" mass="34842">MATQPSMIEARLVAVQLEARDILSFVFAPVADTPLPSFTPGSHIDVQLGNGQMRSYSLSNADASLNRYRLTVQRDPNSRGGSAWMHDSLRVGDTVMLGTPRNNFVLDESAPLSVFIAGGIGITPFMPMMVRLNTLGRAWHLHYCVRTPERAAFGYEIEQLAAACEGRVSYHFDEVPGGAMLDLQATLAALPARAHVYCCGPTGMLKAFRAAAEAIEPERVHFEYFSSNVEAAAEGGFTVKLSRSGREFRVAAGQTILHALREHGIDVASSCEEGVCGACETRVISGDPEHRDSILGARERASNKTMMICCSGCKSDCLVLDL</sequence>
<dbReference type="GO" id="GO:0051537">
    <property type="term" value="F:2 iron, 2 sulfur cluster binding"/>
    <property type="evidence" value="ECO:0007669"/>
    <property type="project" value="UniProtKB-KW"/>
</dbReference>
<dbReference type="SUPFAM" id="SSF52343">
    <property type="entry name" value="Ferredoxin reductase-like, C-terminal NADP-linked domain"/>
    <property type="match status" value="1"/>
</dbReference>
<dbReference type="EMBL" id="JJOA01000007">
    <property type="protein sequence ID" value="KEA60107.1"/>
    <property type="molecule type" value="Genomic_DNA"/>
</dbReference>
<dbReference type="Pfam" id="PF00175">
    <property type="entry name" value="NAD_binding_1"/>
    <property type="match status" value="1"/>
</dbReference>
<dbReference type="GO" id="GO:0016491">
    <property type="term" value="F:oxidoreductase activity"/>
    <property type="evidence" value="ECO:0007669"/>
    <property type="project" value="UniProtKB-KW"/>
</dbReference>
<evidence type="ECO:0000259" key="8">
    <source>
        <dbReference type="PROSITE" id="PS51384"/>
    </source>
</evidence>
<evidence type="ECO:0000256" key="1">
    <source>
        <dbReference type="ARBA" id="ARBA00022630"/>
    </source>
</evidence>
<dbReference type="PROSITE" id="PS51085">
    <property type="entry name" value="2FE2S_FER_2"/>
    <property type="match status" value="1"/>
</dbReference>
<dbReference type="Gene3D" id="2.40.30.10">
    <property type="entry name" value="Translation factors"/>
    <property type="match status" value="1"/>
</dbReference>
<dbReference type="InterPro" id="IPR017927">
    <property type="entry name" value="FAD-bd_FR_type"/>
</dbReference>
<dbReference type="OrthoDB" id="544091at2"/>
<reference evidence="9" key="1">
    <citation type="submission" date="2014-04" db="EMBL/GenBank/DDBJ databases">
        <title>In planta biocontrol of soil-borne Fusarium wilt of banana through a plant endophytic bacterium, Burkholderia cenocepacia 869T2.</title>
        <authorList>
            <person name="Ho Y.-N."/>
            <person name="Chiang H.-M."/>
            <person name="Chao C.-P."/>
            <person name="Su C.-C."/>
            <person name="Hsu H.-F."/>
            <person name="Guo C.-T."/>
            <person name="Hsieh J.-L."/>
            <person name="Huang C.-C."/>
        </authorList>
    </citation>
    <scope>NUCLEOTIDE SEQUENCE [LARGE SCALE GENOMIC DNA]</scope>
    <source>
        <strain evidence="9">869T2</strain>
    </source>
</reference>
<evidence type="ECO:0000256" key="5">
    <source>
        <dbReference type="ARBA" id="ARBA00023004"/>
    </source>
</evidence>
<dbReference type="Gene3D" id="3.40.50.80">
    <property type="entry name" value="Nucleotide-binding domain of ferredoxin-NADP reductase (FNR) module"/>
    <property type="match status" value="1"/>
</dbReference>
<evidence type="ECO:0000256" key="2">
    <source>
        <dbReference type="ARBA" id="ARBA00022714"/>
    </source>
</evidence>
<dbReference type="PROSITE" id="PS00197">
    <property type="entry name" value="2FE2S_FER_1"/>
    <property type="match status" value="1"/>
</dbReference>
<dbReference type="PROSITE" id="PS51384">
    <property type="entry name" value="FAD_FR"/>
    <property type="match status" value="1"/>
</dbReference>
<keyword evidence="1" id="KW-0285">Flavoprotein</keyword>
<dbReference type="SUPFAM" id="SSF63380">
    <property type="entry name" value="Riboflavin synthase domain-like"/>
    <property type="match status" value="1"/>
</dbReference>
<dbReference type="InterPro" id="IPR001041">
    <property type="entry name" value="2Fe-2S_ferredoxin-type"/>
</dbReference>
<dbReference type="AlphaFoldDB" id="A0A071MGX0"/>
<dbReference type="InterPro" id="IPR017938">
    <property type="entry name" value="Riboflavin_synthase-like_b-brl"/>
</dbReference>
<evidence type="ECO:0008006" key="10">
    <source>
        <dbReference type="Google" id="ProtNLM"/>
    </source>
</evidence>
<dbReference type="InterPro" id="IPR039261">
    <property type="entry name" value="FNR_nucleotide-bd"/>
</dbReference>
<feature type="domain" description="FAD-binding FR-type" evidence="8">
    <location>
        <begin position="5"/>
        <end position="107"/>
    </location>
</feature>
<dbReference type="InterPro" id="IPR006058">
    <property type="entry name" value="2Fe2S_fd_BS"/>
</dbReference>
<organism evidence="9">
    <name type="scientific">Burkholderia cenocepacia</name>
    <dbReference type="NCBI Taxonomy" id="95486"/>
    <lineage>
        <taxon>Bacteria</taxon>
        <taxon>Pseudomonadati</taxon>
        <taxon>Pseudomonadota</taxon>
        <taxon>Betaproteobacteria</taxon>
        <taxon>Burkholderiales</taxon>
        <taxon>Burkholderiaceae</taxon>
        <taxon>Burkholderia</taxon>
        <taxon>Burkholderia cepacia complex</taxon>
    </lineage>
</organism>
<dbReference type="Gene3D" id="3.10.20.30">
    <property type="match status" value="1"/>
</dbReference>
<accession>A0A071MGX0</accession>
<evidence type="ECO:0000256" key="3">
    <source>
        <dbReference type="ARBA" id="ARBA00022723"/>
    </source>
</evidence>
<proteinExistence type="predicted"/>
<dbReference type="InterPro" id="IPR012675">
    <property type="entry name" value="Beta-grasp_dom_sf"/>
</dbReference>
<keyword evidence="2" id="KW-0001">2Fe-2S</keyword>
<dbReference type="InterPro" id="IPR050415">
    <property type="entry name" value="MRET"/>
</dbReference>